<reference evidence="1" key="1">
    <citation type="journal article" date="2021" name="Environ. Microbiol.">
        <title>Gene family expansions and transcriptome signatures uncover fungal adaptations to wood decay.</title>
        <authorList>
            <person name="Hage H."/>
            <person name="Miyauchi S."/>
            <person name="Viragh M."/>
            <person name="Drula E."/>
            <person name="Min B."/>
            <person name="Chaduli D."/>
            <person name="Navarro D."/>
            <person name="Favel A."/>
            <person name="Norest M."/>
            <person name="Lesage-Meessen L."/>
            <person name="Balint B."/>
            <person name="Merenyi Z."/>
            <person name="de Eugenio L."/>
            <person name="Morin E."/>
            <person name="Martinez A.T."/>
            <person name="Baldrian P."/>
            <person name="Stursova M."/>
            <person name="Martinez M.J."/>
            <person name="Novotny C."/>
            <person name="Magnuson J.K."/>
            <person name="Spatafora J.W."/>
            <person name="Maurice S."/>
            <person name="Pangilinan J."/>
            <person name="Andreopoulos W."/>
            <person name="LaButti K."/>
            <person name="Hundley H."/>
            <person name="Na H."/>
            <person name="Kuo A."/>
            <person name="Barry K."/>
            <person name="Lipzen A."/>
            <person name="Henrissat B."/>
            <person name="Riley R."/>
            <person name="Ahrendt S."/>
            <person name="Nagy L.G."/>
            <person name="Grigoriev I.V."/>
            <person name="Martin F."/>
            <person name="Rosso M.N."/>
        </authorList>
    </citation>
    <scope>NUCLEOTIDE SEQUENCE</scope>
    <source>
        <strain evidence="1">CBS 384.51</strain>
    </source>
</reference>
<keyword evidence="2" id="KW-1185">Reference proteome</keyword>
<comment type="caution">
    <text evidence="1">The sequence shown here is derived from an EMBL/GenBank/DDBJ whole genome shotgun (WGS) entry which is preliminary data.</text>
</comment>
<dbReference type="Proteomes" id="UP001055072">
    <property type="component" value="Unassembled WGS sequence"/>
</dbReference>
<dbReference type="EMBL" id="MU274975">
    <property type="protein sequence ID" value="KAI0083287.1"/>
    <property type="molecule type" value="Genomic_DNA"/>
</dbReference>
<proteinExistence type="predicted"/>
<name>A0ACB8TMT2_9APHY</name>
<gene>
    <name evidence="1" type="ORF">BDY19DRAFT_998681</name>
</gene>
<evidence type="ECO:0000313" key="1">
    <source>
        <dbReference type="EMBL" id="KAI0083287.1"/>
    </source>
</evidence>
<evidence type="ECO:0000313" key="2">
    <source>
        <dbReference type="Proteomes" id="UP001055072"/>
    </source>
</evidence>
<organism evidence="1 2">
    <name type="scientific">Irpex rosettiformis</name>
    <dbReference type="NCBI Taxonomy" id="378272"/>
    <lineage>
        <taxon>Eukaryota</taxon>
        <taxon>Fungi</taxon>
        <taxon>Dikarya</taxon>
        <taxon>Basidiomycota</taxon>
        <taxon>Agaricomycotina</taxon>
        <taxon>Agaricomycetes</taxon>
        <taxon>Polyporales</taxon>
        <taxon>Irpicaceae</taxon>
        <taxon>Irpex</taxon>
    </lineage>
</organism>
<sequence>MFSFQQALTSFVNCLCFFPTISSYRVDTLVNCLCFFPTISSYRVDTLVNRLCFFPTVSSYRANTLVNMTGARGRKKTRSAISSRTNKPRSTEGSDSVRARGRKKTRSAISSRTNKPRSTEGSDSVRAREEVANDDEVEIKSSDEEPLITSSKDKQAKLRQIPEVLLTPRTRRRVSQAVRLYVDEEAEEDDGLEKSEESDDEDRAFIDDRDEEELSTDDKASTGDENSDFSEIRKTTSTLKRKTSRVIHSPQSPIKSSVVASSSMHDEESIVKSPSTHRTSTKASKVNLKQLTVVEDSEDDVVETSKPVPSKKTKGKGKVTVHHISRKIAVAGTVPPGVKTTPVTAPIADAENNVFLDTHDDMDVDDALEEEEDTKQSPLKKAKTSSGTAAATKVVSRKKTSEHDTVHDTPVTRVARVMAASNIASSDEGDEGASDDENLPPSAGGQASHPIEDQVSNVNNPNHRALMGRDMIDTYQDLLAPPCIREAYTILSCGVSAEEPWTTFGTAMKRVGIARGTELFDHLRGVSIQNSFGPFLYNMARIDPYKITCVVAPSDRYHNPTYHYGENLFGSTAYSAKVAIGFIMFGTVVDSHLKSSVARSNSVTGVTRYQRFILLRPLSMEFYRTVNVLGEVWKVQEIGVNRYGGGFTFSTMPSQAPFGLDEGLRSPRKRKEVSRASSEESDIVFPESSIGGKSVVKAEHKQTREEMKKLAQAGKIWSDKEVPIYDFRKVLTGDKYPSLNQELLTRAIDWCGDEIPPDSYVSVAYVPSWYMHDGHREVQWNVLRVVVLATPK</sequence>
<accession>A0ACB8TMT2</accession>
<protein>
    <submittedName>
        <fullName evidence="1">Uncharacterized protein</fullName>
    </submittedName>
</protein>